<organism evidence="7 8">
    <name type="scientific">Rhodobacter capsulatus</name>
    <name type="common">Rhodopseudomonas capsulata</name>
    <dbReference type="NCBI Taxonomy" id="1061"/>
    <lineage>
        <taxon>Bacteria</taxon>
        <taxon>Pseudomonadati</taxon>
        <taxon>Pseudomonadota</taxon>
        <taxon>Alphaproteobacteria</taxon>
        <taxon>Rhodobacterales</taxon>
        <taxon>Rhodobacter group</taxon>
        <taxon>Rhodobacter</taxon>
    </lineage>
</organism>
<protein>
    <submittedName>
        <fullName evidence="7">Cytochrome b</fullName>
    </submittedName>
</protein>
<dbReference type="EMBL" id="FNAY01000013">
    <property type="protein sequence ID" value="SDF59585.1"/>
    <property type="molecule type" value="Genomic_DNA"/>
</dbReference>
<dbReference type="InterPro" id="IPR011577">
    <property type="entry name" value="Cyt_b561_bac/Ni-Hgenase"/>
</dbReference>
<dbReference type="PANTHER" id="PTHR30485:SF2">
    <property type="entry name" value="BLL0597 PROTEIN"/>
    <property type="match status" value="1"/>
</dbReference>
<evidence type="ECO:0000256" key="1">
    <source>
        <dbReference type="ARBA" id="ARBA00004651"/>
    </source>
</evidence>
<dbReference type="Pfam" id="PF01292">
    <property type="entry name" value="Ni_hydr_CYTB"/>
    <property type="match status" value="1"/>
</dbReference>
<dbReference type="Proteomes" id="UP000183812">
    <property type="component" value="Unassembled WGS sequence"/>
</dbReference>
<evidence type="ECO:0000313" key="7">
    <source>
        <dbReference type="EMBL" id="SDF59585.1"/>
    </source>
</evidence>
<name>A0A0Q0QNW2_RHOCA</name>
<dbReference type="RefSeq" id="WP_055209038.1">
    <property type="nucleotide sequence ID" value="NZ_CP061202.1"/>
</dbReference>
<dbReference type="Gene3D" id="1.20.950.20">
    <property type="entry name" value="Transmembrane di-heme cytochromes, Chain C"/>
    <property type="match status" value="1"/>
</dbReference>
<keyword evidence="4" id="KW-1133">Transmembrane helix</keyword>
<gene>
    <name evidence="7" type="ORF">SAMN04244550_02504</name>
</gene>
<keyword evidence="2" id="KW-1003">Cell membrane</keyword>
<accession>A0A0Q0QNW2</accession>
<dbReference type="PANTHER" id="PTHR30485">
    <property type="entry name" value="NI/FE-HYDROGENASE 1 B-TYPE CYTOCHROME SUBUNIT"/>
    <property type="match status" value="1"/>
</dbReference>
<evidence type="ECO:0000313" key="8">
    <source>
        <dbReference type="Proteomes" id="UP000183812"/>
    </source>
</evidence>
<evidence type="ECO:0000256" key="3">
    <source>
        <dbReference type="ARBA" id="ARBA00022692"/>
    </source>
</evidence>
<dbReference type="OrthoDB" id="196472at2"/>
<dbReference type="GO" id="GO:0022904">
    <property type="term" value="P:respiratory electron transport chain"/>
    <property type="evidence" value="ECO:0007669"/>
    <property type="project" value="InterPro"/>
</dbReference>
<dbReference type="GO" id="GO:0005886">
    <property type="term" value="C:plasma membrane"/>
    <property type="evidence" value="ECO:0007669"/>
    <property type="project" value="UniProtKB-SubCell"/>
</dbReference>
<evidence type="ECO:0000256" key="2">
    <source>
        <dbReference type="ARBA" id="ARBA00022475"/>
    </source>
</evidence>
<dbReference type="AlphaFoldDB" id="A0A0Q0QNW2"/>
<comment type="subcellular location">
    <subcellularLocation>
        <location evidence="1">Cell membrane</location>
        <topology evidence="1">Multi-pass membrane protein</topology>
    </subcellularLocation>
</comment>
<dbReference type="InterPro" id="IPR051542">
    <property type="entry name" value="Hydrogenase_cytochrome"/>
</dbReference>
<dbReference type="GO" id="GO:0009055">
    <property type="term" value="F:electron transfer activity"/>
    <property type="evidence" value="ECO:0007669"/>
    <property type="project" value="InterPro"/>
</dbReference>
<dbReference type="GO" id="GO:0020037">
    <property type="term" value="F:heme binding"/>
    <property type="evidence" value="ECO:0007669"/>
    <property type="project" value="TreeGrafter"/>
</dbReference>
<dbReference type="SUPFAM" id="SSF81342">
    <property type="entry name" value="Transmembrane di-heme cytochromes"/>
    <property type="match status" value="1"/>
</dbReference>
<feature type="domain" description="Cytochrome b561 bacterial/Ni-hydrogenase" evidence="6">
    <location>
        <begin position="16"/>
        <end position="191"/>
    </location>
</feature>
<keyword evidence="5" id="KW-0472">Membrane</keyword>
<evidence type="ECO:0000259" key="6">
    <source>
        <dbReference type="Pfam" id="PF01292"/>
    </source>
</evidence>
<reference evidence="7 8" key="1">
    <citation type="submission" date="2016-10" db="EMBL/GenBank/DDBJ databases">
        <authorList>
            <person name="de Groot N.N."/>
        </authorList>
    </citation>
    <scope>NUCLEOTIDE SEQUENCE [LARGE SCALE GENOMIC DNA]</scope>
    <source>
        <strain evidence="8">DSM 938 / 37b4</strain>
    </source>
</reference>
<proteinExistence type="predicted"/>
<keyword evidence="3" id="KW-0812">Transmembrane</keyword>
<evidence type="ECO:0000256" key="5">
    <source>
        <dbReference type="ARBA" id="ARBA00023136"/>
    </source>
</evidence>
<dbReference type="InterPro" id="IPR016174">
    <property type="entry name" value="Di-haem_cyt_TM"/>
</dbReference>
<sequence length="195" mass="21819">MTDMTDAPARSRPMIWDPLVRVFHWTLMICVVGAWILGEFGPDIMTLHFWLGYAVGGLLLIRILWGFVGPRTARFANFVTGPGPVLRYLLTLPKRQPSHAPGHNPLGGWAVVAMLVLLGLQVLTGLFVGTDDYVNMGPLSDYVSEDVNKLVLSWHKTFAPLILALVGLHVAAIFFYRLWKREDLITPMITGRRPD</sequence>
<evidence type="ECO:0000256" key="4">
    <source>
        <dbReference type="ARBA" id="ARBA00022989"/>
    </source>
</evidence>